<dbReference type="Pfam" id="PF18885">
    <property type="entry name" value="DUF5648"/>
    <property type="match status" value="2"/>
</dbReference>
<organism evidence="3 4">
    <name type="scientific">Lentinula raphanica</name>
    <dbReference type="NCBI Taxonomy" id="153919"/>
    <lineage>
        <taxon>Eukaryota</taxon>
        <taxon>Fungi</taxon>
        <taxon>Dikarya</taxon>
        <taxon>Basidiomycota</taxon>
        <taxon>Agaricomycotina</taxon>
        <taxon>Agaricomycetes</taxon>
        <taxon>Agaricomycetidae</taxon>
        <taxon>Agaricales</taxon>
        <taxon>Marasmiineae</taxon>
        <taxon>Omphalotaceae</taxon>
        <taxon>Lentinula</taxon>
    </lineage>
</organism>
<dbReference type="InterPro" id="IPR043708">
    <property type="entry name" value="DUF5648"/>
</dbReference>
<evidence type="ECO:0000313" key="3">
    <source>
        <dbReference type="EMBL" id="KAJ3839085.1"/>
    </source>
</evidence>
<dbReference type="AlphaFoldDB" id="A0AA38UFD6"/>
<keyword evidence="4" id="KW-1185">Reference proteome</keyword>
<dbReference type="Proteomes" id="UP001163846">
    <property type="component" value="Unassembled WGS sequence"/>
</dbReference>
<feature type="domain" description="DUF5648" evidence="2">
    <location>
        <begin position="36"/>
        <end position="178"/>
    </location>
</feature>
<dbReference type="EMBL" id="MU806148">
    <property type="protein sequence ID" value="KAJ3839085.1"/>
    <property type="molecule type" value="Genomic_DNA"/>
</dbReference>
<sequence>MSFLFLTFVHLLSCLTLATVRAADSSECADTSSLVPLLRAFSSSLQDHFYTTNASEMNNNALVGGVYAFEGEAAFIWSSSQPGTIPLFRLYNRNATDHFYTMSSDEVPEMMLFGWANDTGAPDQIAGYVYPYSICGASPIYRLFNPTAMDHFYTMDDVESQSAVAAGYQAQGIAGYAMLPSPNGTVEKESAVPYVLPSTVTASPESQSTAASSSCANVANAVPLLRAYTLSGSDHFYTTNSTEMSNALAASYSFEGDAAFVWSTQETSTVPLYRMFSQNSNDHFYTIDANETSEALSLGYAFESDSHIAGYVYPYSVCGASPIYRLYSSSGGDHFYTMSRTEGSAAPGYVLEGIAGFALLPSPDGQRQTVTVSASPFLLPVSLEPSPVSLPSTFIAAFSTSINDVNPTSTSTTSNSGSRAVRQISIVDYGFLVHILMYGLIALCMGF</sequence>
<evidence type="ECO:0000259" key="2">
    <source>
        <dbReference type="Pfam" id="PF18885"/>
    </source>
</evidence>
<evidence type="ECO:0000256" key="1">
    <source>
        <dbReference type="SAM" id="SignalP"/>
    </source>
</evidence>
<protein>
    <recommendedName>
        <fullName evidence="2">DUF5648 domain-containing protein</fullName>
    </recommendedName>
</protein>
<gene>
    <name evidence="3" type="ORF">F5878DRAFT_141290</name>
</gene>
<accession>A0AA38UFD6</accession>
<name>A0AA38UFD6_9AGAR</name>
<keyword evidence="1" id="KW-0732">Signal</keyword>
<reference evidence="3" key="1">
    <citation type="submission" date="2022-08" db="EMBL/GenBank/DDBJ databases">
        <authorList>
            <consortium name="DOE Joint Genome Institute"/>
            <person name="Min B."/>
            <person name="Riley R."/>
            <person name="Sierra-Patev S."/>
            <person name="Naranjo-Ortiz M."/>
            <person name="Looney B."/>
            <person name="Konkel Z."/>
            <person name="Slot J.C."/>
            <person name="Sakamoto Y."/>
            <person name="Steenwyk J.L."/>
            <person name="Rokas A."/>
            <person name="Carro J."/>
            <person name="Camarero S."/>
            <person name="Ferreira P."/>
            <person name="Molpeceres G."/>
            <person name="Ruiz-Duenas F.J."/>
            <person name="Serrano A."/>
            <person name="Henrissat B."/>
            <person name="Drula E."/>
            <person name="Hughes K.W."/>
            <person name="Mata J.L."/>
            <person name="Ishikawa N.K."/>
            <person name="Vargas-Isla R."/>
            <person name="Ushijima S."/>
            <person name="Smith C.A."/>
            <person name="Ahrendt S."/>
            <person name="Andreopoulos W."/>
            <person name="He G."/>
            <person name="Labutti K."/>
            <person name="Lipzen A."/>
            <person name="Ng V."/>
            <person name="Sandor L."/>
            <person name="Barry K."/>
            <person name="Martinez A.T."/>
            <person name="Xiao Y."/>
            <person name="Gibbons J.G."/>
            <person name="Terashima K."/>
            <person name="Hibbett D.S."/>
            <person name="Grigoriev I.V."/>
        </authorList>
    </citation>
    <scope>NUCLEOTIDE SEQUENCE</scope>
    <source>
        <strain evidence="3">TFB9207</strain>
    </source>
</reference>
<feature type="domain" description="DUF5648" evidence="2">
    <location>
        <begin position="223"/>
        <end position="358"/>
    </location>
</feature>
<evidence type="ECO:0000313" key="4">
    <source>
        <dbReference type="Proteomes" id="UP001163846"/>
    </source>
</evidence>
<comment type="caution">
    <text evidence="3">The sequence shown here is derived from an EMBL/GenBank/DDBJ whole genome shotgun (WGS) entry which is preliminary data.</text>
</comment>
<feature type="chain" id="PRO_5041306304" description="DUF5648 domain-containing protein" evidence="1">
    <location>
        <begin position="23"/>
        <end position="447"/>
    </location>
</feature>
<proteinExistence type="predicted"/>
<feature type="signal peptide" evidence="1">
    <location>
        <begin position="1"/>
        <end position="22"/>
    </location>
</feature>